<name>A0A8J7TMS6_9BACT</name>
<protein>
    <submittedName>
        <fullName evidence="1">DUF4279 domain-containing protein</fullName>
    </submittedName>
</protein>
<dbReference type="Pfam" id="PF14106">
    <property type="entry name" value="DUF4279"/>
    <property type="match status" value="1"/>
</dbReference>
<reference evidence="1" key="1">
    <citation type="submission" date="2021-02" db="EMBL/GenBank/DDBJ databases">
        <title>Genome-Resolved Metagenomics of a Microbial Community Performing Photosynthetic Biological Nutrient Removal.</title>
        <authorList>
            <person name="Mcdaniel E.A."/>
        </authorList>
    </citation>
    <scope>NUCLEOTIDE SEQUENCE</scope>
    <source>
        <strain evidence="1">UWPOB_OBS1</strain>
    </source>
</reference>
<evidence type="ECO:0000313" key="2">
    <source>
        <dbReference type="Proteomes" id="UP000664277"/>
    </source>
</evidence>
<proteinExistence type="predicted"/>
<dbReference type="AlphaFoldDB" id="A0A8J7TMS6"/>
<comment type="caution">
    <text evidence="1">The sequence shown here is derived from an EMBL/GenBank/DDBJ whole genome shotgun (WGS) entry which is preliminary data.</text>
</comment>
<dbReference type="Proteomes" id="UP000664277">
    <property type="component" value="Unassembled WGS sequence"/>
</dbReference>
<organism evidence="1 2">
    <name type="scientific">Candidatus Obscuribacter phosphatis</name>
    <dbReference type="NCBI Taxonomy" id="1906157"/>
    <lineage>
        <taxon>Bacteria</taxon>
        <taxon>Bacillati</taxon>
        <taxon>Candidatus Melainabacteria</taxon>
        <taxon>Candidatus Obscuribacterales</taxon>
        <taxon>Candidatus Obscuribacteraceae</taxon>
        <taxon>Candidatus Obscuribacter</taxon>
    </lineage>
</organism>
<dbReference type="InterPro" id="IPR025459">
    <property type="entry name" value="DUF4279"/>
</dbReference>
<sequence>MSNYDDLFSAPGRALTIATSAYRVKASFRLFHEDLDPEQITEQFGFSPTYYHRKGDRRSGKSGRVYSPYTKGAWILSSEGKIRSLDANEHIRFVLGELAHRISVIHRLQQDGYDADIVCAWFAESDNTCPTLTAETISELARFRVNCWFDVYLFPPEE</sequence>
<evidence type="ECO:0000313" key="1">
    <source>
        <dbReference type="EMBL" id="MBN8662485.1"/>
    </source>
</evidence>
<accession>A0A8J7TMS6</accession>
<dbReference type="EMBL" id="JAFLCK010000040">
    <property type="protein sequence ID" value="MBN8662485.1"/>
    <property type="molecule type" value="Genomic_DNA"/>
</dbReference>
<gene>
    <name evidence="1" type="ORF">J0M35_19100</name>
</gene>